<dbReference type="PROSITE" id="PS51273">
    <property type="entry name" value="GATASE_TYPE_1"/>
    <property type="match status" value="1"/>
</dbReference>
<dbReference type="HAMAP" id="MF_00278">
    <property type="entry name" value="HisH"/>
    <property type="match status" value="1"/>
</dbReference>
<keyword evidence="8 12" id="KW-0368">Histidine biosynthesis</keyword>
<keyword evidence="4 12" id="KW-0963">Cytoplasm</keyword>
<dbReference type="CDD" id="cd01748">
    <property type="entry name" value="GATase1_IGP_Synthase"/>
    <property type="match status" value="1"/>
</dbReference>
<evidence type="ECO:0000313" key="15">
    <source>
        <dbReference type="EMBL" id="KFL37664.1"/>
    </source>
</evidence>
<dbReference type="NCBIfam" id="TIGR01855">
    <property type="entry name" value="IMP_synth_hisH"/>
    <property type="match status" value="1"/>
</dbReference>
<keyword evidence="5 12" id="KW-0028">Amino-acid biosynthesis</keyword>
<evidence type="ECO:0000256" key="12">
    <source>
        <dbReference type="HAMAP-Rule" id="MF_00278"/>
    </source>
</evidence>
<dbReference type="EC" id="3.5.1.2" evidence="12"/>
<dbReference type="Proteomes" id="UP000029085">
    <property type="component" value="Unassembled WGS sequence"/>
</dbReference>
<dbReference type="SUPFAM" id="SSF52317">
    <property type="entry name" value="Class I glutamine amidotransferase-like"/>
    <property type="match status" value="1"/>
</dbReference>
<dbReference type="PANTHER" id="PTHR42701:SF1">
    <property type="entry name" value="IMIDAZOLE GLYCEROL PHOSPHATE SYNTHASE SUBUNIT HISH"/>
    <property type="match status" value="1"/>
</dbReference>
<keyword evidence="9 12" id="KW-0456">Lyase</keyword>
<dbReference type="AlphaFoldDB" id="A0A087MLB1"/>
<evidence type="ECO:0000256" key="5">
    <source>
        <dbReference type="ARBA" id="ARBA00022605"/>
    </source>
</evidence>
<dbReference type="InterPro" id="IPR010139">
    <property type="entry name" value="Imidazole-glycPsynth_HisH"/>
</dbReference>
<evidence type="ECO:0000256" key="3">
    <source>
        <dbReference type="ARBA" id="ARBA00011152"/>
    </source>
</evidence>
<dbReference type="PANTHER" id="PTHR42701">
    <property type="entry name" value="IMIDAZOLE GLYCEROL PHOSPHATE SYNTHASE SUBUNIT HISH"/>
    <property type="match status" value="1"/>
</dbReference>
<dbReference type="GO" id="GO:0000107">
    <property type="term" value="F:imidazoleglycerol-phosphate synthase activity"/>
    <property type="evidence" value="ECO:0007669"/>
    <property type="project" value="UniProtKB-UniRule"/>
</dbReference>
<feature type="active site" evidence="12 13">
    <location>
        <position position="180"/>
    </location>
</feature>
<gene>
    <name evidence="12" type="primary">hisH</name>
    <name evidence="15" type="ORF">N788_00415</name>
</gene>
<evidence type="ECO:0000259" key="14">
    <source>
        <dbReference type="Pfam" id="PF00117"/>
    </source>
</evidence>
<dbReference type="GO" id="GO:0016829">
    <property type="term" value="F:lyase activity"/>
    <property type="evidence" value="ECO:0007669"/>
    <property type="project" value="UniProtKB-KW"/>
</dbReference>
<dbReference type="FunFam" id="3.40.50.880:FF:000009">
    <property type="entry name" value="Imidazole glycerol phosphate synthase subunit HisH"/>
    <property type="match status" value="1"/>
</dbReference>
<comment type="subunit">
    <text evidence="3 12">Heterodimer of HisH and HisF.</text>
</comment>
<evidence type="ECO:0000256" key="4">
    <source>
        <dbReference type="ARBA" id="ARBA00022490"/>
    </source>
</evidence>
<dbReference type="UniPathway" id="UPA00031">
    <property type="reaction ID" value="UER00010"/>
</dbReference>
<dbReference type="STRING" id="1121014.N788_00415"/>
<comment type="subcellular location">
    <subcellularLocation>
        <location evidence="1 12">Cytoplasm</location>
    </subcellularLocation>
</comment>
<feature type="domain" description="Glutamine amidotransferase" evidence="14">
    <location>
        <begin position="4"/>
        <end position="194"/>
    </location>
</feature>
<feature type="active site" description="Nucleophile" evidence="12 13">
    <location>
        <position position="77"/>
    </location>
</feature>
<evidence type="ECO:0000256" key="8">
    <source>
        <dbReference type="ARBA" id="ARBA00023102"/>
    </source>
</evidence>
<keyword evidence="7 12" id="KW-0315">Glutamine amidotransferase</keyword>
<dbReference type="RefSeq" id="WP_034219879.1">
    <property type="nucleotide sequence ID" value="NZ_AVCJ01000001.1"/>
</dbReference>
<keyword evidence="6 12" id="KW-0378">Hydrolase</keyword>
<name>A0A087MLB1_9GAMM</name>
<proteinExistence type="inferred from homology"/>
<dbReference type="GO" id="GO:0005737">
    <property type="term" value="C:cytoplasm"/>
    <property type="evidence" value="ECO:0007669"/>
    <property type="project" value="UniProtKB-SubCell"/>
</dbReference>
<reference evidence="16" key="1">
    <citation type="submission" date="2013-08" db="EMBL/GenBank/DDBJ databases">
        <title>Genome sequencing of Arenimonas donghaensis.</title>
        <authorList>
            <person name="Chen F."/>
            <person name="Wang G."/>
        </authorList>
    </citation>
    <scope>NUCLEOTIDE SEQUENCE [LARGE SCALE GENOMIC DNA]</scope>
    <source>
        <strain evidence="16">HO3-R19</strain>
    </source>
</reference>
<evidence type="ECO:0000256" key="1">
    <source>
        <dbReference type="ARBA" id="ARBA00004496"/>
    </source>
</evidence>
<comment type="function">
    <text evidence="12">IGPS catalyzes the conversion of PRFAR and glutamine to IGP, AICAR and glutamate. The HisH subunit catalyzes the hydrolysis of glutamine to glutamate and ammonia as part of the synthesis of IGP and AICAR. The resulting ammonia molecule is channeled to the active site of HisF.</text>
</comment>
<dbReference type="Gene3D" id="3.40.50.880">
    <property type="match status" value="1"/>
</dbReference>
<comment type="pathway">
    <text evidence="2 12">Amino-acid biosynthesis; L-histidine biosynthesis; L-histidine from 5-phospho-alpha-D-ribose 1-diphosphate: step 5/9.</text>
</comment>
<evidence type="ECO:0000256" key="7">
    <source>
        <dbReference type="ARBA" id="ARBA00022962"/>
    </source>
</evidence>
<dbReference type="InterPro" id="IPR017926">
    <property type="entry name" value="GATASE"/>
</dbReference>
<evidence type="ECO:0000256" key="9">
    <source>
        <dbReference type="ARBA" id="ARBA00023239"/>
    </source>
</evidence>
<sequence length="198" mass="20802">MKVVLVDAGGANLGSVHYALGRLGIKARVSGDAAEIAAADRVILPGVGAAGPGMARLRELGLVETLRRLDKPLLGICLGMQLLYESSEEGGVDCLGLLPGRVQRMPAAPGLRVPHMGWNRLQRRTDSPLLEGIPEGAQVYFVHGYCAPVDASCLASSQHGEAFAAVVQRGRVAGAQFHPERSGPFGSRLLANFIEQGS</sequence>
<dbReference type="GO" id="GO:0000105">
    <property type="term" value="P:L-histidine biosynthetic process"/>
    <property type="evidence" value="ECO:0007669"/>
    <property type="project" value="UniProtKB-UniRule"/>
</dbReference>
<dbReference type="GO" id="GO:0004359">
    <property type="term" value="F:glutaminase activity"/>
    <property type="evidence" value="ECO:0007669"/>
    <property type="project" value="UniProtKB-EC"/>
</dbReference>
<keyword evidence="16" id="KW-1185">Reference proteome</keyword>
<accession>A0A087MLB1</accession>
<protein>
    <recommendedName>
        <fullName evidence="12">Imidazole glycerol phosphate synthase subunit HisH</fullName>
        <ecNumber evidence="12">4.3.2.10</ecNumber>
    </recommendedName>
    <alternativeName>
        <fullName evidence="12">IGP synthase glutaminase subunit</fullName>
        <ecNumber evidence="12">3.5.1.2</ecNumber>
    </alternativeName>
    <alternativeName>
        <fullName evidence="12">IGP synthase subunit HisH</fullName>
    </alternativeName>
    <alternativeName>
        <fullName evidence="12">ImGP synthase subunit HisH</fullName>
        <shortName evidence="12">IGPS subunit HisH</shortName>
    </alternativeName>
</protein>
<reference evidence="15 16" key="2">
    <citation type="journal article" date="2015" name="Stand. Genomic Sci.">
        <title>High quality draft genomic sequence of Arenimonas donghaensis DSM 18148(T).</title>
        <authorList>
            <person name="Chen F."/>
            <person name="Wang H."/>
            <person name="Cao Y."/>
            <person name="Li X."/>
            <person name="Wang G."/>
        </authorList>
    </citation>
    <scope>NUCLEOTIDE SEQUENCE [LARGE SCALE GENOMIC DNA]</scope>
    <source>
        <strain evidence="15 16">HO3-R19</strain>
    </source>
</reference>
<dbReference type="EMBL" id="AVCJ01000001">
    <property type="protein sequence ID" value="KFL37664.1"/>
    <property type="molecule type" value="Genomic_DNA"/>
</dbReference>
<feature type="active site" evidence="12 13">
    <location>
        <position position="178"/>
    </location>
</feature>
<dbReference type="Pfam" id="PF00117">
    <property type="entry name" value="GATase"/>
    <property type="match status" value="1"/>
</dbReference>
<evidence type="ECO:0000256" key="2">
    <source>
        <dbReference type="ARBA" id="ARBA00005091"/>
    </source>
</evidence>
<dbReference type="PATRIC" id="fig|1121014.3.peg.80"/>
<evidence type="ECO:0000256" key="13">
    <source>
        <dbReference type="PIRSR" id="PIRSR000495-1"/>
    </source>
</evidence>
<dbReference type="EC" id="4.3.2.10" evidence="12"/>
<comment type="caution">
    <text evidence="15">The sequence shown here is derived from an EMBL/GenBank/DDBJ whole genome shotgun (WGS) entry which is preliminary data.</text>
</comment>
<comment type="catalytic activity">
    <reaction evidence="10 12">
        <text>5-[(5-phospho-1-deoxy-D-ribulos-1-ylimino)methylamino]-1-(5-phospho-beta-D-ribosyl)imidazole-4-carboxamide + L-glutamine = D-erythro-1-(imidazol-4-yl)glycerol 3-phosphate + 5-amino-1-(5-phospho-beta-D-ribosyl)imidazole-4-carboxamide + L-glutamate + H(+)</text>
        <dbReference type="Rhea" id="RHEA:24793"/>
        <dbReference type="ChEBI" id="CHEBI:15378"/>
        <dbReference type="ChEBI" id="CHEBI:29985"/>
        <dbReference type="ChEBI" id="CHEBI:58278"/>
        <dbReference type="ChEBI" id="CHEBI:58359"/>
        <dbReference type="ChEBI" id="CHEBI:58475"/>
        <dbReference type="ChEBI" id="CHEBI:58525"/>
        <dbReference type="EC" id="4.3.2.10"/>
    </reaction>
</comment>
<evidence type="ECO:0000256" key="6">
    <source>
        <dbReference type="ARBA" id="ARBA00022801"/>
    </source>
</evidence>
<dbReference type="OrthoDB" id="9807137at2"/>
<organism evidence="15 16">
    <name type="scientific">Arenimonas donghaensis DSM 18148 = HO3-R19</name>
    <dbReference type="NCBI Taxonomy" id="1121014"/>
    <lineage>
        <taxon>Bacteria</taxon>
        <taxon>Pseudomonadati</taxon>
        <taxon>Pseudomonadota</taxon>
        <taxon>Gammaproteobacteria</taxon>
        <taxon>Lysobacterales</taxon>
        <taxon>Lysobacteraceae</taxon>
        <taxon>Arenimonas</taxon>
    </lineage>
</organism>
<dbReference type="InterPro" id="IPR029062">
    <property type="entry name" value="Class_I_gatase-like"/>
</dbReference>
<evidence type="ECO:0000313" key="16">
    <source>
        <dbReference type="Proteomes" id="UP000029085"/>
    </source>
</evidence>
<comment type="catalytic activity">
    <reaction evidence="11 12">
        <text>L-glutamine + H2O = L-glutamate + NH4(+)</text>
        <dbReference type="Rhea" id="RHEA:15889"/>
        <dbReference type="ChEBI" id="CHEBI:15377"/>
        <dbReference type="ChEBI" id="CHEBI:28938"/>
        <dbReference type="ChEBI" id="CHEBI:29985"/>
        <dbReference type="ChEBI" id="CHEBI:58359"/>
        <dbReference type="EC" id="3.5.1.2"/>
    </reaction>
</comment>
<dbReference type="PIRSF" id="PIRSF000495">
    <property type="entry name" value="Amidotransf_hisH"/>
    <property type="match status" value="1"/>
</dbReference>
<evidence type="ECO:0000256" key="10">
    <source>
        <dbReference type="ARBA" id="ARBA00047838"/>
    </source>
</evidence>
<evidence type="ECO:0000256" key="11">
    <source>
        <dbReference type="ARBA" id="ARBA00049534"/>
    </source>
</evidence>